<keyword evidence="7" id="KW-0227">DNA damage</keyword>
<keyword evidence="8" id="KW-0378">Hydrolase</keyword>
<dbReference type="InterPro" id="IPR051536">
    <property type="entry name" value="UDG_Type-4/5"/>
</dbReference>
<comment type="catalytic activity">
    <reaction evidence="1">
        <text>Hydrolyzes single-stranded DNA or mismatched double-stranded DNA and polynucleotides, releasing free uracil.</text>
        <dbReference type="EC" id="3.2.2.27"/>
    </reaction>
</comment>
<feature type="domain" description="Uracil-DNA glycosylase-like" evidence="12">
    <location>
        <begin position="34"/>
        <end position="180"/>
    </location>
</feature>
<dbReference type="GO" id="GO:0004844">
    <property type="term" value="F:uracil DNA N-glycosylase activity"/>
    <property type="evidence" value="ECO:0007669"/>
    <property type="project" value="UniProtKB-EC"/>
</dbReference>
<dbReference type="SMART" id="SM00987">
    <property type="entry name" value="UreE_C"/>
    <property type="match status" value="1"/>
</dbReference>
<evidence type="ECO:0000256" key="5">
    <source>
        <dbReference type="ARBA" id="ARBA00022485"/>
    </source>
</evidence>
<keyword evidence="5" id="KW-0004">4Fe-4S</keyword>
<dbReference type="AlphaFoldDB" id="A0A1F4PNU5"/>
<dbReference type="STRING" id="1798539.A2994_03595"/>
<name>A0A1F4PNU5_UNCK3</name>
<evidence type="ECO:0000256" key="1">
    <source>
        <dbReference type="ARBA" id="ARBA00001400"/>
    </source>
</evidence>
<evidence type="ECO:0000256" key="4">
    <source>
        <dbReference type="ARBA" id="ARBA00019403"/>
    </source>
</evidence>
<dbReference type="Gene3D" id="3.40.470.10">
    <property type="entry name" value="Uracil-DNA glycosylase-like domain"/>
    <property type="match status" value="1"/>
</dbReference>
<evidence type="ECO:0000259" key="12">
    <source>
        <dbReference type="SMART" id="SM00986"/>
    </source>
</evidence>
<dbReference type="CDD" id="cd10030">
    <property type="entry name" value="UDG-F4_TTUDGA_SPO1dp_like"/>
    <property type="match status" value="1"/>
</dbReference>
<evidence type="ECO:0000256" key="2">
    <source>
        <dbReference type="ARBA" id="ARBA00006521"/>
    </source>
</evidence>
<dbReference type="InterPro" id="IPR005122">
    <property type="entry name" value="Uracil-DNA_glycosylase-like"/>
</dbReference>
<evidence type="ECO:0000256" key="8">
    <source>
        <dbReference type="ARBA" id="ARBA00022801"/>
    </source>
</evidence>
<dbReference type="GO" id="GO:0046872">
    <property type="term" value="F:metal ion binding"/>
    <property type="evidence" value="ECO:0007669"/>
    <property type="project" value="UniProtKB-KW"/>
</dbReference>
<evidence type="ECO:0000313" key="13">
    <source>
        <dbReference type="EMBL" id="OGB85299.1"/>
    </source>
</evidence>
<comment type="similarity">
    <text evidence="2">Belongs to the uracil-DNA glycosylase (UDG) superfamily. Type 4 (UDGa) family.</text>
</comment>
<organism evidence="13 14">
    <name type="scientific">candidate division Kazan bacterium RIFCSPLOWO2_01_FULL_48_13</name>
    <dbReference type="NCBI Taxonomy" id="1798539"/>
    <lineage>
        <taxon>Bacteria</taxon>
        <taxon>Bacteria division Kazan-3B-28</taxon>
    </lineage>
</organism>
<gene>
    <name evidence="13" type="ORF">A2994_03595</name>
</gene>
<dbReference type="GO" id="GO:0006281">
    <property type="term" value="P:DNA repair"/>
    <property type="evidence" value="ECO:0007669"/>
    <property type="project" value="UniProtKB-KW"/>
</dbReference>
<dbReference type="PANTHER" id="PTHR33693">
    <property type="entry name" value="TYPE-5 URACIL-DNA GLYCOSYLASE"/>
    <property type="match status" value="1"/>
</dbReference>
<dbReference type="SMART" id="SM00986">
    <property type="entry name" value="UDG"/>
    <property type="match status" value="1"/>
</dbReference>
<comment type="caution">
    <text evidence="13">The sequence shown here is derived from an EMBL/GenBank/DDBJ whole genome shotgun (WGS) entry which is preliminary data.</text>
</comment>
<dbReference type="Pfam" id="PF03167">
    <property type="entry name" value="UDG"/>
    <property type="match status" value="1"/>
</dbReference>
<dbReference type="NCBIfam" id="TIGR00758">
    <property type="entry name" value="UDG_fam4"/>
    <property type="match status" value="1"/>
</dbReference>
<dbReference type="GO" id="GO:0051539">
    <property type="term" value="F:4 iron, 4 sulfur cluster binding"/>
    <property type="evidence" value="ECO:0007669"/>
    <property type="project" value="UniProtKB-KW"/>
</dbReference>
<dbReference type="InterPro" id="IPR036895">
    <property type="entry name" value="Uracil-DNA_glycosylase-like_sf"/>
</dbReference>
<keyword evidence="11" id="KW-0234">DNA repair</keyword>
<evidence type="ECO:0000256" key="10">
    <source>
        <dbReference type="ARBA" id="ARBA00023014"/>
    </source>
</evidence>
<evidence type="ECO:0000256" key="6">
    <source>
        <dbReference type="ARBA" id="ARBA00022723"/>
    </source>
</evidence>
<dbReference type="EC" id="3.2.2.27" evidence="3"/>
<sequence length="212" mass="23882">MNTQQKIEELIKIAEEIINFKGLDIAKNANHSVPGEGDPDAKIVFIGEAPGQVEDSTGRPFVGQSGQLMRKTLTETTGIKPEEVFITNIVKFRPPDNRDPMPNEIEACRDWLDRQIDVIRPKIICTLGRYSMAKFIPDVSISRVHGQPRFVEFLGQKYIIFPMYHPAAALRGTGVLNEFKQDFNKLKNLLNPVSVPQNIPEEKPVVTQPSLF</sequence>
<accession>A0A1F4PNU5</accession>
<dbReference type="PANTHER" id="PTHR33693:SF1">
    <property type="entry name" value="TYPE-4 URACIL-DNA GLYCOSYLASE"/>
    <property type="match status" value="1"/>
</dbReference>
<evidence type="ECO:0000256" key="11">
    <source>
        <dbReference type="ARBA" id="ARBA00023204"/>
    </source>
</evidence>
<dbReference type="EMBL" id="METE01000005">
    <property type="protein sequence ID" value="OGB85299.1"/>
    <property type="molecule type" value="Genomic_DNA"/>
</dbReference>
<dbReference type="SUPFAM" id="SSF52141">
    <property type="entry name" value="Uracil-DNA glycosylase-like"/>
    <property type="match status" value="1"/>
</dbReference>
<evidence type="ECO:0000256" key="7">
    <source>
        <dbReference type="ARBA" id="ARBA00022763"/>
    </source>
</evidence>
<dbReference type="Proteomes" id="UP000179010">
    <property type="component" value="Unassembled WGS sequence"/>
</dbReference>
<keyword evidence="9" id="KW-0408">Iron</keyword>
<proteinExistence type="inferred from homology"/>
<evidence type="ECO:0000313" key="14">
    <source>
        <dbReference type="Proteomes" id="UP000179010"/>
    </source>
</evidence>
<protein>
    <recommendedName>
        <fullName evidence="4">Type-4 uracil-DNA glycosylase</fullName>
        <ecNumber evidence="3">3.2.2.27</ecNumber>
    </recommendedName>
</protein>
<reference evidence="13 14" key="1">
    <citation type="journal article" date="2016" name="Nat. Commun.">
        <title>Thousands of microbial genomes shed light on interconnected biogeochemical processes in an aquifer system.</title>
        <authorList>
            <person name="Anantharaman K."/>
            <person name="Brown C.T."/>
            <person name="Hug L.A."/>
            <person name="Sharon I."/>
            <person name="Castelle C.J."/>
            <person name="Probst A.J."/>
            <person name="Thomas B.C."/>
            <person name="Singh A."/>
            <person name="Wilkins M.J."/>
            <person name="Karaoz U."/>
            <person name="Brodie E.L."/>
            <person name="Williams K.H."/>
            <person name="Hubbard S.S."/>
            <person name="Banfield J.F."/>
        </authorList>
    </citation>
    <scope>NUCLEOTIDE SEQUENCE [LARGE SCALE GENOMIC DNA]</scope>
</reference>
<evidence type="ECO:0000256" key="9">
    <source>
        <dbReference type="ARBA" id="ARBA00023004"/>
    </source>
</evidence>
<dbReference type="InterPro" id="IPR005273">
    <property type="entry name" value="Ura-DNA_glyco_family4"/>
</dbReference>
<keyword evidence="10" id="KW-0411">Iron-sulfur</keyword>
<keyword evidence="6" id="KW-0479">Metal-binding</keyword>
<evidence type="ECO:0000256" key="3">
    <source>
        <dbReference type="ARBA" id="ARBA00012030"/>
    </source>
</evidence>